<dbReference type="InterPro" id="IPR037862">
    <property type="entry name" value="PLC-beta_PH"/>
</dbReference>
<dbReference type="Pfam" id="PF17787">
    <property type="entry name" value="PH_14"/>
    <property type="match status" value="1"/>
</dbReference>
<dbReference type="AlphaFoldDB" id="A0A2M3Z5J5"/>
<dbReference type="EMBL" id="GGFM01002967">
    <property type="protein sequence ID" value="MBW23718.1"/>
    <property type="molecule type" value="Transcribed_RNA"/>
</dbReference>
<dbReference type="Gene3D" id="2.30.29.240">
    <property type="match status" value="1"/>
</dbReference>
<evidence type="ECO:0000259" key="1">
    <source>
        <dbReference type="Pfam" id="PF17787"/>
    </source>
</evidence>
<sequence>MTKKFEFNWQIPVPEPLLTGCVFDRWTEEKDNNELEPSCMFKVDEYGFFIYWKSEGREGDVIELCQVSDIRAGGMPKDMKLYNQLCNKHGENVEEKSLTICSGTDYININYQHVVCPDAATAKVSKLPITVIIIHPFHRHPWHRTLVIVFDNLPAKHLSMLPAARSFALLLALWYDILP</sequence>
<accession>A0A2M3Z5J5</accession>
<evidence type="ECO:0000313" key="2">
    <source>
        <dbReference type="EMBL" id="MBW23718.1"/>
    </source>
</evidence>
<protein>
    <submittedName>
        <fullName evidence="2">Putative phospholipase c beta</fullName>
    </submittedName>
</protein>
<organism evidence="2">
    <name type="scientific">Anopheles braziliensis</name>
    <dbReference type="NCBI Taxonomy" id="58242"/>
    <lineage>
        <taxon>Eukaryota</taxon>
        <taxon>Metazoa</taxon>
        <taxon>Ecdysozoa</taxon>
        <taxon>Arthropoda</taxon>
        <taxon>Hexapoda</taxon>
        <taxon>Insecta</taxon>
        <taxon>Pterygota</taxon>
        <taxon>Neoptera</taxon>
        <taxon>Endopterygota</taxon>
        <taxon>Diptera</taxon>
        <taxon>Nematocera</taxon>
        <taxon>Culicoidea</taxon>
        <taxon>Culicidae</taxon>
        <taxon>Anophelinae</taxon>
        <taxon>Anopheles</taxon>
    </lineage>
</organism>
<feature type="domain" description="PLC-beta PH" evidence="1">
    <location>
        <begin position="13"/>
        <end position="124"/>
    </location>
</feature>
<name>A0A2M3Z5J5_9DIPT</name>
<dbReference type="CDD" id="cd13361">
    <property type="entry name" value="PH_PLC_beta"/>
    <property type="match status" value="1"/>
</dbReference>
<reference evidence="2" key="1">
    <citation type="submission" date="2018-01" db="EMBL/GenBank/DDBJ databases">
        <title>An insight into the sialome of Amazonian anophelines.</title>
        <authorList>
            <person name="Ribeiro J.M."/>
            <person name="Scarpassa V."/>
            <person name="Calvo E."/>
        </authorList>
    </citation>
    <scope>NUCLEOTIDE SEQUENCE</scope>
    <source>
        <tissue evidence="2">Salivary glands</tissue>
    </source>
</reference>
<dbReference type="SUPFAM" id="SSF50729">
    <property type="entry name" value="PH domain-like"/>
    <property type="match status" value="1"/>
</dbReference>
<proteinExistence type="predicted"/>